<proteinExistence type="predicted"/>
<reference evidence="10 11" key="1">
    <citation type="journal article" date="2019" name="Sci. Rep.">
        <title>Orb-weaving spider Araneus ventricosus genome elucidates the spidroin gene catalogue.</title>
        <authorList>
            <person name="Kono N."/>
            <person name="Nakamura H."/>
            <person name="Ohtoshi R."/>
            <person name="Moran D.A.P."/>
            <person name="Shinohara A."/>
            <person name="Yoshida Y."/>
            <person name="Fujiwara M."/>
            <person name="Mori M."/>
            <person name="Tomita M."/>
            <person name="Arakawa K."/>
        </authorList>
    </citation>
    <scope>NUCLEOTIDE SEQUENCE [LARGE SCALE GENOMIC DNA]</scope>
</reference>
<keyword evidence="7" id="KW-0539">Nucleus</keyword>
<dbReference type="InterPro" id="IPR013087">
    <property type="entry name" value="Znf_C2H2_type"/>
</dbReference>
<evidence type="ECO:0000313" key="10">
    <source>
        <dbReference type="EMBL" id="GBN00987.1"/>
    </source>
</evidence>
<dbReference type="Gene3D" id="3.30.160.60">
    <property type="entry name" value="Classic Zinc Finger"/>
    <property type="match status" value="1"/>
</dbReference>
<evidence type="ECO:0000256" key="7">
    <source>
        <dbReference type="ARBA" id="ARBA00023242"/>
    </source>
</evidence>
<keyword evidence="11" id="KW-1185">Reference proteome</keyword>
<dbReference type="PANTHER" id="PTHR24376">
    <property type="entry name" value="ZINC FINGER PROTEIN"/>
    <property type="match status" value="1"/>
</dbReference>
<dbReference type="SMART" id="SM00355">
    <property type="entry name" value="ZnF_C2H2"/>
    <property type="match status" value="3"/>
</dbReference>
<evidence type="ECO:0000256" key="1">
    <source>
        <dbReference type="ARBA" id="ARBA00004123"/>
    </source>
</evidence>
<dbReference type="EMBL" id="BGPR01004570">
    <property type="protein sequence ID" value="GBN00987.1"/>
    <property type="molecule type" value="Genomic_DNA"/>
</dbReference>
<keyword evidence="3" id="KW-0677">Repeat</keyword>
<evidence type="ECO:0000256" key="8">
    <source>
        <dbReference type="PROSITE-ProRule" id="PRU00042"/>
    </source>
</evidence>
<keyword evidence="4 8" id="KW-0863">Zinc-finger</keyword>
<evidence type="ECO:0000256" key="6">
    <source>
        <dbReference type="ARBA" id="ARBA00023125"/>
    </source>
</evidence>
<keyword evidence="2" id="KW-0479">Metal-binding</keyword>
<dbReference type="GO" id="GO:0008270">
    <property type="term" value="F:zinc ion binding"/>
    <property type="evidence" value="ECO:0007669"/>
    <property type="project" value="UniProtKB-KW"/>
</dbReference>
<sequence length="181" mass="20902">MTVLETREANLFKIAEQPPTCPSCDETFSYRYQLEFHFKWKHHGSGDIFICSDCNESSTEEHKFKLHISTHGKVIRHTCEKCGFRFVTELELKMHQLIHRKVTRRQATADICSQSPAANSDLSIEADISLQETVAAPCRGCFSRKSFSVRHSKKNRFSECSYTTCIKQKVCKHGNRWTHSL</sequence>
<organism evidence="10 11">
    <name type="scientific">Araneus ventricosus</name>
    <name type="common">Orbweaver spider</name>
    <name type="synonym">Epeira ventricosa</name>
    <dbReference type="NCBI Taxonomy" id="182803"/>
    <lineage>
        <taxon>Eukaryota</taxon>
        <taxon>Metazoa</taxon>
        <taxon>Ecdysozoa</taxon>
        <taxon>Arthropoda</taxon>
        <taxon>Chelicerata</taxon>
        <taxon>Arachnida</taxon>
        <taxon>Araneae</taxon>
        <taxon>Araneomorphae</taxon>
        <taxon>Entelegynae</taxon>
        <taxon>Araneoidea</taxon>
        <taxon>Araneidae</taxon>
        <taxon>Araneus</taxon>
    </lineage>
</organism>
<evidence type="ECO:0000256" key="4">
    <source>
        <dbReference type="ARBA" id="ARBA00022771"/>
    </source>
</evidence>
<evidence type="ECO:0000256" key="5">
    <source>
        <dbReference type="ARBA" id="ARBA00022833"/>
    </source>
</evidence>
<protein>
    <recommendedName>
        <fullName evidence="9">C2H2-type domain-containing protein</fullName>
    </recommendedName>
</protein>
<dbReference type="OrthoDB" id="6067523at2759"/>
<feature type="domain" description="C2H2-type" evidence="9">
    <location>
        <begin position="19"/>
        <end position="47"/>
    </location>
</feature>
<dbReference type="SUPFAM" id="SSF57667">
    <property type="entry name" value="beta-beta-alpha zinc fingers"/>
    <property type="match status" value="1"/>
</dbReference>
<evidence type="ECO:0000256" key="3">
    <source>
        <dbReference type="ARBA" id="ARBA00022737"/>
    </source>
</evidence>
<evidence type="ECO:0000259" key="9">
    <source>
        <dbReference type="PROSITE" id="PS50157"/>
    </source>
</evidence>
<dbReference type="GO" id="GO:0001228">
    <property type="term" value="F:DNA-binding transcription activator activity, RNA polymerase II-specific"/>
    <property type="evidence" value="ECO:0007669"/>
    <property type="project" value="TreeGrafter"/>
</dbReference>
<keyword evidence="5" id="KW-0862">Zinc</keyword>
<feature type="domain" description="C2H2-type" evidence="9">
    <location>
        <begin position="77"/>
        <end position="99"/>
    </location>
</feature>
<comment type="subcellular location">
    <subcellularLocation>
        <location evidence="1">Nucleus</location>
    </subcellularLocation>
</comment>
<dbReference type="Proteomes" id="UP000499080">
    <property type="component" value="Unassembled WGS sequence"/>
</dbReference>
<dbReference type="AlphaFoldDB" id="A0A4Y2KHB8"/>
<dbReference type="PROSITE" id="PS00028">
    <property type="entry name" value="ZINC_FINGER_C2H2_1"/>
    <property type="match status" value="2"/>
</dbReference>
<dbReference type="InterPro" id="IPR036236">
    <property type="entry name" value="Znf_C2H2_sf"/>
</dbReference>
<name>A0A4Y2KHB8_ARAVE</name>
<keyword evidence="6" id="KW-0238">DNA-binding</keyword>
<dbReference type="PROSITE" id="PS50157">
    <property type="entry name" value="ZINC_FINGER_C2H2_2"/>
    <property type="match status" value="2"/>
</dbReference>
<gene>
    <name evidence="10" type="ORF">AVEN_201757_1</name>
</gene>
<evidence type="ECO:0000256" key="2">
    <source>
        <dbReference type="ARBA" id="ARBA00022723"/>
    </source>
</evidence>
<dbReference type="GO" id="GO:0005634">
    <property type="term" value="C:nucleus"/>
    <property type="evidence" value="ECO:0007669"/>
    <property type="project" value="UniProtKB-SubCell"/>
</dbReference>
<dbReference type="PANTHER" id="PTHR24376:SF243">
    <property type="entry name" value="C2H2-TYPE DOMAIN-CONTAINING PROTEIN"/>
    <property type="match status" value="1"/>
</dbReference>
<comment type="caution">
    <text evidence="10">The sequence shown here is derived from an EMBL/GenBank/DDBJ whole genome shotgun (WGS) entry which is preliminary data.</text>
</comment>
<accession>A0A4Y2KHB8</accession>
<evidence type="ECO:0000313" key="11">
    <source>
        <dbReference type="Proteomes" id="UP000499080"/>
    </source>
</evidence>
<dbReference type="GO" id="GO:0000978">
    <property type="term" value="F:RNA polymerase II cis-regulatory region sequence-specific DNA binding"/>
    <property type="evidence" value="ECO:0007669"/>
    <property type="project" value="TreeGrafter"/>
</dbReference>